<dbReference type="Proteomes" id="UP000023623">
    <property type="component" value="Unassembled WGS sequence"/>
</dbReference>
<dbReference type="AlphaFoldDB" id="A0A022XEG7"/>
<gene>
    <name evidence="2" type="ORF">H105_08667</name>
</gene>
<feature type="region of interest" description="Disordered" evidence="1">
    <location>
        <begin position="1"/>
        <end position="31"/>
    </location>
</feature>
<keyword evidence="3" id="KW-1185">Reference proteome</keyword>
<evidence type="ECO:0000256" key="1">
    <source>
        <dbReference type="SAM" id="MobiDB-lite"/>
    </source>
</evidence>
<evidence type="ECO:0000313" key="2">
    <source>
        <dbReference type="EMBL" id="EZF68889.1"/>
    </source>
</evidence>
<dbReference type="EMBL" id="KK208946">
    <property type="protein sequence ID" value="EZF68889.1"/>
    <property type="molecule type" value="Genomic_DNA"/>
</dbReference>
<reference evidence="2 3" key="1">
    <citation type="submission" date="2014-02" db="EMBL/GenBank/DDBJ databases">
        <title>The Genome Sequence of Trichophyton rubrum (morphotype soudanense) CBS 452.61.</title>
        <authorList>
            <consortium name="The Broad Institute Genomics Platform"/>
            <person name="Cuomo C.A."/>
            <person name="White T.C."/>
            <person name="Graser Y."/>
            <person name="Martinez-Rossi N."/>
            <person name="Heitman J."/>
            <person name="Young S.K."/>
            <person name="Zeng Q."/>
            <person name="Gargeya S."/>
            <person name="Abouelleil A."/>
            <person name="Alvarado L."/>
            <person name="Chapman S.B."/>
            <person name="Gainer-Dewar J."/>
            <person name="Goldberg J."/>
            <person name="Griggs A."/>
            <person name="Gujja S."/>
            <person name="Hansen M."/>
            <person name="Howarth C."/>
            <person name="Imamovic A."/>
            <person name="Larimer J."/>
            <person name="Martinez D."/>
            <person name="Murphy C."/>
            <person name="Pearson M.D."/>
            <person name="Persinoti G."/>
            <person name="Poon T."/>
            <person name="Priest M."/>
            <person name="Roberts A.D."/>
            <person name="Saif S."/>
            <person name="Shea T.D."/>
            <person name="Sykes S.N."/>
            <person name="Wortman J."/>
            <person name="Nusbaum C."/>
            <person name="Birren B."/>
        </authorList>
    </citation>
    <scope>NUCLEOTIDE SEQUENCE [LARGE SCALE GENOMIC DNA]</scope>
    <source>
        <strain evidence="2 3">CBS 452.61</strain>
    </source>
</reference>
<feature type="compositionally biased region" description="Basic and acidic residues" evidence="1">
    <location>
        <begin position="1"/>
        <end position="10"/>
    </location>
</feature>
<sequence>MTREITDTNREVSNSPMYVARKPPPDPGGQPISIGKKKKIVERRHDGQNCCQLLGSGPLDERNEGSPILYFGESKWLQGDIYWASKRGIFRLSSFKRPGIKMLDCSMPKTCIPLSGETFLCSMAKTVLRSRTQPDQASRAGEGSHISVPEQLPLTTPHSDDDNNNNQSCKGVLRMLSPSTFVLTSLGVVLPYHRSVNLCIVATITRQMKPTSPYGVLCCIFTHREHMNNISMNFSPADGVLEFAVTQPAGVKPL</sequence>
<name>A0A022XEG7_TRISD</name>
<organism evidence="2 3">
    <name type="scientific">Trichophyton soudanense CBS 452.61</name>
    <dbReference type="NCBI Taxonomy" id="1215331"/>
    <lineage>
        <taxon>Eukaryota</taxon>
        <taxon>Fungi</taxon>
        <taxon>Dikarya</taxon>
        <taxon>Ascomycota</taxon>
        <taxon>Pezizomycotina</taxon>
        <taxon>Eurotiomycetes</taxon>
        <taxon>Eurotiomycetidae</taxon>
        <taxon>Onygenales</taxon>
        <taxon>Arthrodermataceae</taxon>
        <taxon>Trichophyton</taxon>
    </lineage>
</organism>
<feature type="region of interest" description="Disordered" evidence="1">
    <location>
        <begin position="132"/>
        <end position="169"/>
    </location>
</feature>
<evidence type="ECO:0000313" key="3">
    <source>
        <dbReference type="Proteomes" id="UP000023623"/>
    </source>
</evidence>
<accession>A0A022XEG7</accession>
<proteinExistence type="predicted"/>
<dbReference type="HOGENOM" id="CLU_095797_0_0_1"/>
<protein>
    <submittedName>
        <fullName evidence="2">Uncharacterized protein</fullName>
    </submittedName>
</protein>